<dbReference type="Pfam" id="PF10017">
    <property type="entry name" value="Methyltransf_33"/>
    <property type="match status" value="1"/>
</dbReference>
<dbReference type="SUPFAM" id="SSF53335">
    <property type="entry name" value="S-adenosyl-L-methionine-dependent methyltransferases"/>
    <property type="match status" value="1"/>
</dbReference>
<evidence type="ECO:0000259" key="3">
    <source>
        <dbReference type="Pfam" id="PF10017"/>
    </source>
</evidence>
<proteinExistence type="predicted"/>
<evidence type="ECO:0000256" key="1">
    <source>
        <dbReference type="ARBA" id="ARBA00022603"/>
    </source>
</evidence>
<gene>
    <name evidence="4" type="primary">egtD</name>
    <name evidence="4" type="ORF">E1163_03360</name>
</gene>
<keyword evidence="5" id="KW-1185">Reference proteome</keyword>
<comment type="caution">
    <text evidence="4">The sequence shown here is derived from an EMBL/GenBank/DDBJ whole genome shotgun (WGS) entry which is preliminary data.</text>
</comment>
<evidence type="ECO:0000313" key="4">
    <source>
        <dbReference type="EMBL" id="MTI23978.1"/>
    </source>
</evidence>
<dbReference type="PANTHER" id="PTHR43397">
    <property type="entry name" value="ERGOTHIONEINE BIOSYNTHESIS PROTEIN 1"/>
    <property type="match status" value="1"/>
</dbReference>
<dbReference type="InterPro" id="IPR051128">
    <property type="entry name" value="EgtD_Methyltrsf_superfamily"/>
</dbReference>
<dbReference type="GO" id="GO:0052706">
    <property type="term" value="F:L-histidine N(alpha)-methyltransferase activity"/>
    <property type="evidence" value="ECO:0007669"/>
    <property type="project" value="UniProtKB-EC"/>
</dbReference>
<name>A0ABW9RIT3_9BACT</name>
<organism evidence="4 5">
    <name type="scientific">Fulvivirga kasyanovii</name>
    <dbReference type="NCBI Taxonomy" id="396812"/>
    <lineage>
        <taxon>Bacteria</taxon>
        <taxon>Pseudomonadati</taxon>
        <taxon>Bacteroidota</taxon>
        <taxon>Cytophagia</taxon>
        <taxon>Cytophagales</taxon>
        <taxon>Fulvivirgaceae</taxon>
        <taxon>Fulvivirga</taxon>
    </lineage>
</organism>
<dbReference type="GO" id="GO:0032259">
    <property type="term" value="P:methylation"/>
    <property type="evidence" value="ECO:0007669"/>
    <property type="project" value="UniProtKB-KW"/>
</dbReference>
<evidence type="ECO:0000256" key="2">
    <source>
        <dbReference type="ARBA" id="ARBA00022679"/>
    </source>
</evidence>
<sequence length="311" mass="35740">MITQFAQDVLSGLNATPKTLSSKYFYDENGDRIFQEIMNLDEYYLTRCEYEILETHQRQILDLFIDGTSKFNLVEFGAGDGYKTKVLLECFLNAGVDFRYRPIDISGNVLQILEDSLEEEFPSLKVEGIQNEYMKALRELENGETRNVVLFLGSNIGNFKQSQAISFLKGLYEGLNDGDLLFIGFDLKKDPEVILNAYNDKSGVTRDFNFNLLTRINRELKGNFDLSAFRHFPTYDPLSGTTTSYLVSTKAQTVEIMDTAISFDAWEPIHMEISQKYGMKDIESLATQVGFGIVRNFYDSRHYFVNSVWRK</sequence>
<dbReference type="PANTHER" id="PTHR43397:SF1">
    <property type="entry name" value="ERGOTHIONEINE BIOSYNTHESIS PROTEIN 1"/>
    <property type="match status" value="1"/>
</dbReference>
<keyword evidence="2 4" id="KW-0808">Transferase</keyword>
<reference evidence="4 5" key="1">
    <citation type="submission" date="2019-02" db="EMBL/GenBank/DDBJ databases">
        <authorList>
            <person name="Goldberg S.R."/>
            <person name="Haltli B.A."/>
            <person name="Correa H."/>
            <person name="Russell K.G."/>
        </authorList>
    </citation>
    <scope>NUCLEOTIDE SEQUENCE [LARGE SCALE GENOMIC DNA]</scope>
    <source>
        <strain evidence="4 5">JCM 16186</strain>
    </source>
</reference>
<dbReference type="EC" id="2.1.1.44" evidence="4"/>
<dbReference type="InterPro" id="IPR029063">
    <property type="entry name" value="SAM-dependent_MTases_sf"/>
</dbReference>
<dbReference type="EMBL" id="SMLW01000341">
    <property type="protein sequence ID" value="MTI23978.1"/>
    <property type="molecule type" value="Genomic_DNA"/>
</dbReference>
<dbReference type="InterPro" id="IPR019257">
    <property type="entry name" value="MeTrfase_dom"/>
</dbReference>
<dbReference type="PIRSF" id="PIRSF018005">
    <property type="entry name" value="UCP018005"/>
    <property type="match status" value="1"/>
</dbReference>
<dbReference type="InterPro" id="IPR035094">
    <property type="entry name" value="EgtD"/>
</dbReference>
<keyword evidence="1 4" id="KW-0489">Methyltransferase</keyword>
<evidence type="ECO:0000313" key="5">
    <source>
        <dbReference type="Proteomes" id="UP000798808"/>
    </source>
</evidence>
<dbReference type="NCBIfam" id="TIGR03438">
    <property type="entry name" value="egtD_ergothio"/>
    <property type="match status" value="1"/>
</dbReference>
<dbReference type="Proteomes" id="UP000798808">
    <property type="component" value="Unassembled WGS sequence"/>
</dbReference>
<feature type="domain" description="Histidine-specific methyltransferase SAM-dependent" evidence="3">
    <location>
        <begin position="5"/>
        <end position="310"/>
    </location>
</feature>
<protein>
    <submittedName>
        <fullName evidence="4">L-histidine N(Alpha)-methyltransferase</fullName>
        <ecNumber evidence="4">2.1.1.44</ecNumber>
    </submittedName>
</protein>
<dbReference type="Gene3D" id="3.40.50.150">
    <property type="entry name" value="Vaccinia Virus protein VP39"/>
    <property type="match status" value="1"/>
</dbReference>
<dbReference type="InterPro" id="IPR017804">
    <property type="entry name" value="MeTrfase_EgtD-like"/>
</dbReference>
<accession>A0ABW9RIT3</accession>